<protein>
    <recommendedName>
        <fullName evidence="5">snRNA-activating protein complex subunit 1</fullName>
    </recommendedName>
</protein>
<feature type="compositionally biased region" description="Basic and acidic residues" evidence="1">
    <location>
        <begin position="285"/>
        <end position="294"/>
    </location>
</feature>
<organism evidence="3 4">
    <name type="scientific">Plutella xylostella</name>
    <name type="common">Diamondback moth</name>
    <name type="synonym">Plutella maculipennis</name>
    <dbReference type="NCBI Taxonomy" id="51655"/>
    <lineage>
        <taxon>Eukaryota</taxon>
        <taxon>Metazoa</taxon>
        <taxon>Ecdysozoa</taxon>
        <taxon>Arthropoda</taxon>
        <taxon>Hexapoda</taxon>
        <taxon>Insecta</taxon>
        <taxon>Pterygota</taxon>
        <taxon>Neoptera</taxon>
        <taxon>Endopterygota</taxon>
        <taxon>Lepidoptera</taxon>
        <taxon>Glossata</taxon>
        <taxon>Ditrysia</taxon>
        <taxon>Yponomeutoidea</taxon>
        <taxon>Plutellidae</taxon>
        <taxon>Plutella</taxon>
    </lineage>
</organism>
<accession>A0ABQ7Q7H7</accession>
<keyword evidence="2" id="KW-0472">Membrane</keyword>
<evidence type="ECO:0000313" key="3">
    <source>
        <dbReference type="EMBL" id="KAG7300705.1"/>
    </source>
</evidence>
<evidence type="ECO:0000313" key="4">
    <source>
        <dbReference type="Proteomes" id="UP000823941"/>
    </source>
</evidence>
<dbReference type="EMBL" id="JAHIBW010000020">
    <property type="protein sequence ID" value="KAG7300705.1"/>
    <property type="molecule type" value="Genomic_DNA"/>
</dbReference>
<feature type="transmembrane region" description="Helical" evidence="2">
    <location>
        <begin position="141"/>
        <end position="159"/>
    </location>
</feature>
<sequence>MPMPKQKSSRTRNTQGILINLAEGFSDDCDELMHKCLETETLNYQVFCNIWKDMNFALVFQGKTTGVEVAELSEELVAVAKRYMVGNTTSYEECVAGLFLVYSLLHLQPYKRFAKLRITPADLDAIHSLEDMARRQRRYDVLYILGSLMIGGYVEFHIADREYGIESSMRKAFDAPVSTECGGGVRPRGVFYRQTEELHLLRELSVLGGRYSLAKASISGGKKPERTLSYVNEQLAAQLAASLKQLISGSLAVGAANMRENRSDVVMKIKQRAMIETVTKMRHLMSTEDSERKCPPSPSSSKSPRKSSPRKKALTSQGEPDNLADGEDDKSPKGTQQNGKKTRKTTPKGKCASRDLTKNKTDNLERKSTGIRSTQINKRSPRKKQAAQKTKRKRKSKKSIDEDTTSEEELEDFKLETDLSSNATDTKSEQSCEADESRTVESSEKIIPLEKYEVPVVFTDLNSQIEIEFIDNLKTTTNNIEEPENEPDIILPDKPKDCEEDSNSNCVANKGKRRKKATNNETQVKEEETRSTRSKTRSLEAQFEGSSDDEPVVYPKVKSLQRTILASKLKRLGLLSVADIDEPVLKKRKVKEVEK</sequence>
<keyword evidence="2" id="KW-0812">Transmembrane</keyword>
<feature type="compositionally biased region" description="Basic residues" evidence="1">
    <location>
        <begin position="379"/>
        <end position="397"/>
    </location>
</feature>
<feature type="region of interest" description="Disordered" evidence="1">
    <location>
        <begin position="478"/>
        <end position="551"/>
    </location>
</feature>
<feature type="compositionally biased region" description="Basic residues" evidence="1">
    <location>
        <begin position="303"/>
        <end position="313"/>
    </location>
</feature>
<evidence type="ECO:0000256" key="1">
    <source>
        <dbReference type="SAM" id="MobiDB-lite"/>
    </source>
</evidence>
<dbReference type="Proteomes" id="UP000823941">
    <property type="component" value="Chromosome 20"/>
</dbReference>
<feature type="region of interest" description="Disordered" evidence="1">
    <location>
        <begin position="283"/>
        <end position="443"/>
    </location>
</feature>
<comment type="caution">
    <text evidence="3">The sequence shown here is derived from an EMBL/GenBank/DDBJ whole genome shotgun (WGS) entry which is preliminary data.</text>
</comment>
<feature type="compositionally biased region" description="Basic and acidic residues" evidence="1">
    <location>
        <begin position="426"/>
        <end position="443"/>
    </location>
</feature>
<dbReference type="PANTHER" id="PTHR15131:SF3">
    <property type="entry name" value="SNRNA-ACTIVATING PROTEIN COMPLEX SUBUNIT 1"/>
    <property type="match status" value="1"/>
</dbReference>
<feature type="compositionally biased region" description="Acidic residues" evidence="1">
    <location>
        <begin position="402"/>
        <end position="411"/>
    </location>
</feature>
<evidence type="ECO:0008006" key="5">
    <source>
        <dbReference type="Google" id="ProtNLM"/>
    </source>
</evidence>
<dbReference type="InterPro" id="IPR019188">
    <property type="entry name" value="SNAPC1"/>
</dbReference>
<evidence type="ECO:0000256" key="2">
    <source>
        <dbReference type="SAM" id="Phobius"/>
    </source>
</evidence>
<reference evidence="3 4" key="1">
    <citation type="submission" date="2021-06" db="EMBL/GenBank/DDBJ databases">
        <title>A haploid diamondback moth (Plutella xylostella L.) genome assembly resolves 31 chromosomes and identifies a diamide resistance mutation.</title>
        <authorList>
            <person name="Ward C.M."/>
            <person name="Perry K.D."/>
            <person name="Baker G."/>
            <person name="Powis K."/>
            <person name="Heckel D.G."/>
            <person name="Baxter S.W."/>
        </authorList>
    </citation>
    <scope>NUCLEOTIDE SEQUENCE [LARGE SCALE GENOMIC DNA]</scope>
    <source>
        <strain evidence="3 4">LV</strain>
        <tissue evidence="3">Single pupa</tissue>
    </source>
</reference>
<feature type="compositionally biased region" description="Basic and acidic residues" evidence="1">
    <location>
        <begin position="352"/>
        <end position="368"/>
    </location>
</feature>
<keyword evidence="2" id="KW-1133">Transmembrane helix</keyword>
<dbReference type="Pfam" id="PF09808">
    <property type="entry name" value="SNAPC1"/>
    <property type="match status" value="1"/>
</dbReference>
<proteinExistence type="predicted"/>
<keyword evidence="4" id="KW-1185">Reference proteome</keyword>
<name>A0ABQ7Q7H7_PLUXY</name>
<gene>
    <name evidence="3" type="ORF">JYU34_015030</name>
</gene>
<dbReference type="PANTHER" id="PTHR15131">
    <property type="entry name" value="SMALL NUCLEAR RNA ACTIVATING COMPLEX, POLYPEPTIDE 1"/>
    <property type="match status" value="1"/>
</dbReference>